<sequence>MKYELEKIESIIATGLFTSDGKPLYESKELTSGLQNTIMEEVERIKKTFIQEIFLFQNERHLERYIQFHQQELIRLINILSIEDSTIHAVEAARLKTHCHWAIENLLHFIEDHFTKYFDQDIKAPQHYVSAAAMDVLKSISDLKVQLASLKAEEQLVDLALAPLLKFIEISQSGKLTYRDVIYVNEIRKELYQVTYQHNPTRDLNEDLRQAILYLNFNTLPYFRYYTIHLNAFLHNADAGQDKLEKLSYALKLLNQSQVKPGVGYDRTLPSLKQQIGDWLVEEISYIERTQAQDRKQPVSSQLSQDYKIKIDLSVSALAYLLRVLFEIKLVQNKNMSDTMRFFVRSFQCKRLENISFESFRVRYYNTEEGTKKNVRNILLQMVDHINKN</sequence>
<gene>
    <name evidence="1" type="ORF">JI741_31565</name>
</gene>
<evidence type="ECO:0000313" key="2">
    <source>
        <dbReference type="Proteomes" id="UP000613030"/>
    </source>
</evidence>
<accession>A0ABS1L2B8</accession>
<dbReference type="RefSeq" id="WP_202016451.1">
    <property type="nucleotide sequence ID" value="NZ_JAERRB010000019.1"/>
</dbReference>
<dbReference type="EMBL" id="JAERRB010000019">
    <property type="protein sequence ID" value="MBL0745815.1"/>
    <property type="molecule type" value="Genomic_DNA"/>
</dbReference>
<name>A0ABS1L2B8_9BACT</name>
<protein>
    <submittedName>
        <fullName evidence="1">Uncharacterized protein</fullName>
    </submittedName>
</protein>
<dbReference type="Proteomes" id="UP000613030">
    <property type="component" value="Unassembled WGS sequence"/>
</dbReference>
<keyword evidence="2" id="KW-1185">Reference proteome</keyword>
<reference evidence="1 2" key="1">
    <citation type="submission" date="2021-01" db="EMBL/GenBank/DDBJ databases">
        <title>Chryseolinea sp. Jin1 Genome sequencing and assembly.</title>
        <authorList>
            <person name="Kim I."/>
        </authorList>
    </citation>
    <scope>NUCLEOTIDE SEQUENCE [LARGE SCALE GENOMIC DNA]</scope>
    <source>
        <strain evidence="1 2">Jin1</strain>
    </source>
</reference>
<evidence type="ECO:0000313" key="1">
    <source>
        <dbReference type="EMBL" id="MBL0745815.1"/>
    </source>
</evidence>
<comment type="caution">
    <text evidence="1">The sequence shown here is derived from an EMBL/GenBank/DDBJ whole genome shotgun (WGS) entry which is preliminary data.</text>
</comment>
<proteinExistence type="predicted"/>
<organism evidence="1 2">
    <name type="scientific">Chryseolinea lacunae</name>
    <dbReference type="NCBI Taxonomy" id="2801331"/>
    <lineage>
        <taxon>Bacteria</taxon>
        <taxon>Pseudomonadati</taxon>
        <taxon>Bacteroidota</taxon>
        <taxon>Cytophagia</taxon>
        <taxon>Cytophagales</taxon>
        <taxon>Fulvivirgaceae</taxon>
        <taxon>Chryseolinea</taxon>
    </lineage>
</organism>